<organism evidence="1 2">
    <name type="scientific">Candidatus Chazhemtobacterium aquaticus</name>
    <dbReference type="NCBI Taxonomy" id="2715735"/>
    <lineage>
        <taxon>Bacteria</taxon>
        <taxon>Candidatus Chazhemtobacteraceae</taxon>
        <taxon>Candidatus Chazhemtobacterium</taxon>
    </lineage>
</organism>
<accession>A0A857N6X9</accession>
<dbReference type="AlphaFoldDB" id="A0A857N6X9"/>
<evidence type="ECO:0000313" key="1">
    <source>
        <dbReference type="EMBL" id="QHO63139.1"/>
    </source>
</evidence>
<sequence length="129" mass="14478">MLGCDGELGSQSFPMQTGCHSYTSSCACVKCGRVHSESGHLMFSRAGGAPYLLDGKIELILEPIELEVGKTYLTQIWMWVLINDEEGELEAGARLVFDRVEDETFCFHDADEVQYRLHRGDVNFIVVEE</sequence>
<name>A0A857N6X9_9BACT</name>
<gene>
    <name evidence="1" type="ORF">MICH65_0158</name>
</gene>
<dbReference type="Proteomes" id="UP000463983">
    <property type="component" value="Chromosome"/>
</dbReference>
<keyword evidence="2" id="KW-1185">Reference proteome</keyword>
<reference evidence="2" key="1">
    <citation type="journal article" date="2020" name="Microorganisms">
        <title>Complete Genome of a Member of a New Bacterial Lineage in the Microgenomates Group Reveals an Unusual Nucleotide Composition Disparity Between Two Strands of DNA and Limited Metabolic Potential.</title>
        <authorList>
            <person name="Kadnikov V.V."/>
            <person name="Mardanov A.V."/>
            <person name="Beletsky A.V."/>
            <person name="Karnachuk O.V."/>
            <person name="Ravin N.V."/>
        </authorList>
    </citation>
    <scope>NUCLEOTIDE SEQUENCE [LARGE SCALE GENOMIC DNA]</scope>
</reference>
<evidence type="ECO:0000313" key="2">
    <source>
        <dbReference type="Proteomes" id="UP000463983"/>
    </source>
</evidence>
<dbReference type="KEGG" id="caqa:MICH65_0158"/>
<protein>
    <submittedName>
        <fullName evidence="1">Uncharacterized protein</fullName>
    </submittedName>
</protein>
<proteinExistence type="predicted"/>
<dbReference type="EMBL" id="CP047901">
    <property type="protein sequence ID" value="QHO63139.1"/>
    <property type="molecule type" value="Genomic_DNA"/>
</dbReference>